<dbReference type="InterPro" id="IPR052585">
    <property type="entry name" value="Lipid_raft_assoc_Zn_ADH"/>
</dbReference>
<dbReference type="InterPro" id="IPR013154">
    <property type="entry name" value="ADH-like_N"/>
</dbReference>
<dbReference type="AlphaFoldDB" id="A0A7S3L189"/>
<dbReference type="GO" id="GO:0016491">
    <property type="term" value="F:oxidoreductase activity"/>
    <property type="evidence" value="ECO:0007669"/>
    <property type="project" value="InterPro"/>
</dbReference>
<dbReference type="Pfam" id="PF13602">
    <property type="entry name" value="ADH_zinc_N_2"/>
    <property type="match status" value="1"/>
</dbReference>
<evidence type="ECO:0000259" key="2">
    <source>
        <dbReference type="SMART" id="SM00829"/>
    </source>
</evidence>
<evidence type="ECO:0000313" key="3">
    <source>
        <dbReference type="EMBL" id="CAE0407729.1"/>
    </source>
</evidence>
<dbReference type="PROSITE" id="PS01162">
    <property type="entry name" value="QOR_ZETA_CRYSTAL"/>
    <property type="match status" value="1"/>
</dbReference>
<dbReference type="Pfam" id="PF08240">
    <property type="entry name" value="ADH_N"/>
    <property type="match status" value="1"/>
</dbReference>
<dbReference type="GO" id="GO:0008270">
    <property type="term" value="F:zinc ion binding"/>
    <property type="evidence" value="ECO:0007669"/>
    <property type="project" value="InterPro"/>
</dbReference>
<dbReference type="EMBL" id="HBIM01006504">
    <property type="protein sequence ID" value="CAE0407729.1"/>
    <property type="molecule type" value="Transcribed_RNA"/>
</dbReference>
<name>A0A7S3L189_9STRA</name>
<feature type="domain" description="Enoyl reductase (ER)" evidence="2">
    <location>
        <begin position="33"/>
        <end position="388"/>
    </location>
</feature>
<gene>
    <name evidence="3" type="ORF">ACOF00016_LOCUS5530</name>
</gene>
<proteinExistence type="predicted"/>
<reference evidence="3" key="1">
    <citation type="submission" date="2021-01" db="EMBL/GenBank/DDBJ databases">
        <authorList>
            <person name="Corre E."/>
            <person name="Pelletier E."/>
            <person name="Niang G."/>
            <person name="Scheremetjew M."/>
            <person name="Finn R."/>
            <person name="Kale V."/>
            <person name="Holt S."/>
            <person name="Cochrane G."/>
            <person name="Meng A."/>
            <person name="Brown T."/>
            <person name="Cohen L."/>
        </authorList>
    </citation>
    <scope>NUCLEOTIDE SEQUENCE</scope>
    <source>
        <strain evidence="3">CCMP127</strain>
    </source>
</reference>
<organism evidence="3">
    <name type="scientific">Amphora coffeiformis</name>
    <dbReference type="NCBI Taxonomy" id="265554"/>
    <lineage>
        <taxon>Eukaryota</taxon>
        <taxon>Sar</taxon>
        <taxon>Stramenopiles</taxon>
        <taxon>Ochrophyta</taxon>
        <taxon>Bacillariophyta</taxon>
        <taxon>Bacillariophyceae</taxon>
        <taxon>Bacillariophycidae</taxon>
        <taxon>Thalassiophysales</taxon>
        <taxon>Catenulaceae</taxon>
        <taxon>Amphora</taxon>
    </lineage>
</organism>
<evidence type="ECO:0000256" key="1">
    <source>
        <dbReference type="SAM" id="MobiDB-lite"/>
    </source>
</evidence>
<dbReference type="SMART" id="SM00829">
    <property type="entry name" value="PKS_ER"/>
    <property type="match status" value="1"/>
</dbReference>
<dbReference type="InterPro" id="IPR011032">
    <property type="entry name" value="GroES-like_sf"/>
</dbReference>
<dbReference type="SUPFAM" id="SSF51735">
    <property type="entry name" value="NAD(P)-binding Rossmann-fold domains"/>
    <property type="match status" value="1"/>
</dbReference>
<dbReference type="Gene3D" id="3.90.180.10">
    <property type="entry name" value="Medium-chain alcohol dehydrogenases, catalytic domain"/>
    <property type="match status" value="1"/>
</dbReference>
<dbReference type="PANTHER" id="PTHR43482">
    <property type="entry name" value="PROTEIN AST1-RELATED"/>
    <property type="match status" value="1"/>
</dbReference>
<dbReference type="Gene3D" id="3.40.50.720">
    <property type="entry name" value="NAD(P)-binding Rossmann-like Domain"/>
    <property type="match status" value="1"/>
</dbReference>
<dbReference type="InterPro" id="IPR020843">
    <property type="entry name" value="ER"/>
</dbReference>
<sequence length="393" mass="42561">MIPSSPPSSDNNNKNNNKSIPQTMKAAQGKGYGDIDDMIFVATDVPVPTLAAVVPESKRKTKMLVKCLAVALAPGDIRVLSGKTRKFQGPPSFPYIPAGDCCGIVQELPEEAVSDKDLPFTIGDRVAVRFCGENYGALGEYAIVSTLVADKVPQSISSDEAAALASASPATLLADRIQPGERVLVLGAGGGLGSHFCQLIKRERGASYVVGVSKAPSTQLTEPPISVDKAVDYNQQDVWTMPEFVDQPFDVVVDFATGHWPRIVQDHSAGKPLIVKSHAQGGRYITTSPDAPSYEIPSIWKMMEIFLFPALWRAAASRTWYRSSLPAYTYALALPSERDVMTRTLALAQDGKVQAVMDPQGPFPFTQQGVRQAYRLQESRHPHGKVVIHIADK</sequence>
<feature type="compositionally biased region" description="Low complexity" evidence="1">
    <location>
        <begin position="7"/>
        <end position="21"/>
    </location>
</feature>
<dbReference type="SUPFAM" id="SSF50129">
    <property type="entry name" value="GroES-like"/>
    <property type="match status" value="1"/>
</dbReference>
<accession>A0A7S3L189</accession>
<feature type="region of interest" description="Disordered" evidence="1">
    <location>
        <begin position="1"/>
        <end position="28"/>
    </location>
</feature>
<protein>
    <recommendedName>
        <fullName evidence="2">Enoyl reductase (ER) domain-containing protein</fullName>
    </recommendedName>
</protein>
<dbReference type="PANTHER" id="PTHR43482:SF1">
    <property type="entry name" value="PROTEIN AST1-RELATED"/>
    <property type="match status" value="1"/>
</dbReference>
<dbReference type="InterPro" id="IPR036291">
    <property type="entry name" value="NAD(P)-bd_dom_sf"/>
</dbReference>
<dbReference type="InterPro" id="IPR002364">
    <property type="entry name" value="Quin_OxRdtase/zeta-crystal_CS"/>
</dbReference>